<feature type="compositionally biased region" description="Polar residues" evidence="6">
    <location>
        <begin position="525"/>
        <end position="542"/>
    </location>
</feature>
<comment type="similarity">
    <text evidence="2">Belongs to the TPX2 family.</text>
</comment>
<evidence type="ECO:0000256" key="6">
    <source>
        <dbReference type="SAM" id="MobiDB-lite"/>
    </source>
</evidence>
<accession>A0ABD1U1K2</accession>
<dbReference type="Proteomes" id="UP001604336">
    <property type="component" value="Unassembled WGS sequence"/>
</dbReference>
<evidence type="ECO:0000259" key="7">
    <source>
        <dbReference type="Pfam" id="PF06886"/>
    </source>
</evidence>
<evidence type="ECO:0000256" key="2">
    <source>
        <dbReference type="ARBA" id="ARBA00005885"/>
    </source>
</evidence>
<feature type="compositionally biased region" description="Polar residues" evidence="6">
    <location>
        <begin position="153"/>
        <end position="176"/>
    </location>
</feature>
<dbReference type="AlphaFoldDB" id="A0ABD1U1K2"/>
<feature type="region of interest" description="Disordered" evidence="6">
    <location>
        <begin position="398"/>
        <end position="463"/>
    </location>
</feature>
<feature type="compositionally biased region" description="Low complexity" evidence="6">
    <location>
        <begin position="584"/>
        <end position="603"/>
    </location>
</feature>
<dbReference type="InterPro" id="IPR027329">
    <property type="entry name" value="TPX2_C"/>
</dbReference>
<feature type="compositionally biased region" description="Polar residues" evidence="6">
    <location>
        <begin position="412"/>
        <end position="452"/>
    </location>
</feature>
<protein>
    <submittedName>
        <fullName evidence="8">Protein WVD2-like 7</fullName>
    </submittedName>
</protein>
<dbReference type="Pfam" id="PF06886">
    <property type="entry name" value="TPX2"/>
    <property type="match status" value="1"/>
</dbReference>
<keyword evidence="9" id="KW-1185">Reference proteome</keyword>
<gene>
    <name evidence="8" type="ORF">Adt_15124</name>
</gene>
<organism evidence="8 9">
    <name type="scientific">Abeliophyllum distichum</name>
    <dbReference type="NCBI Taxonomy" id="126358"/>
    <lineage>
        <taxon>Eukaryota</taxon>
        <taxon>Viridiplantae</taxon>
        <taxon>Streptophyta</taxon>
        <taxon>Embryophyta</taxon>
        <taxon>Tracheophyta</taxon>
        <taxon>Spermatophyta</taxon>
        <taxon>Magnoliopsida</taxon>
        <taxon>eudicotyledons</taxon>
        <taxon>Gunneridae</taxon>
        <taxon>Pentapetalae</taxon>
        <taxon>asterids</taxon>
        <taxon>lamiids</taxon>
        <taxon>Lamiales</taxon>
        <taxon>Oleaceae</taxon>
        <taxon>Forsythieae</taxon>
        <taxon>Abeliophyllum</taxon>
    </lineage>
</organism>
<keyword evidence="4" id="KW-0493">Microtubule</keyword>
<comment type="caution">
    <text evidence="8">The sequence shown here is derived from an EMBL/GenBank/DDBJ whole genome shotgun (WGS) entry which is preliminary data.</text>
</comment>
<feature type="compositionally biased region" description="Basic and acidic residues" evidence="6">
    <location>
        <begin position="199"/>
        <end position="215"/>
    </location>
</feature>
<dbReference type="GO" id="GO:0005874">
    <property type="term" value="C:microtubule"/>
    <property type="evidence" value="ECO:0007669"/>
    <property type="project" value="UniProtKB-KW"/>
</dbReference>
<sequence>MEQQGYEFFVKPESVKQQAGPANLYGYGSKNIGLKGDIGEVEYLILRTLSQSTTSRKPFPVLILISSGSADSSKMAGEIEEPLRLNFQADTLHSGSISFGRFETEALCWERRSSFSHNKYLEEVEKYSKPGSVTEKKAYFEAHFRKRGLLGRSSSECQNGTEYQSSENDISESTGYDEQHEHKDEGNCSARFDQSSHGSVHDREHEVTESESERRDFATSFYELQVEPASDVTNGADFVTEHEKTEEANHAEFGKLLPTNSESEIEIEQNVQEEGSSLDTRHMTTIDLHPDNHDAEENIGDRKESQRGHSGQHFEGRVASEIKHVKPRLTSRVSVAQEKRDMISEASKGSGTKPRVRVNNIPVRSKAEKKTPDRVAQNKCSMHNMPNYEIFPGTKARVSPEIKSTKKESGIQKVSESRPFSSQKTATTARQSANRITQAASLTQGMGQSGSDFRSGEHAEKRKEYHMKLEGKAHAKETKIDQLQAKSQEKVKAEIKELRRSLNFKATPMPSFYRRTGQGLDRSKATASNSKTRTQWTKSSSPGIRISERSSSGLGKGTNQALSISKPLKSTDSPSVSGAISCHSTVTSDSTPSSPASPGGTTSNNHPIQAAVNDTVGGTKQQEKEKHINIRRNKVPDGNKIYKGPKVDGKQKPGNVRHGYTAVGSSSRTGRLAVGVAS</sequence>
<feature type="region of interest" description="Disordered" evidence="6">
    <location>
        <begin position="508"/>
        <end position="678"/>
    </location>
</feature>
<keyword evidence="5" id="KW-0206">Cytoskeleton</keyword>
<keyword evidence="3" id="KW-0963">Cytoplasm</keyword>
<evidence type="ECO:0000256" key="4">
    <source>
        <dbReference type="ARBA" id="ARBA00022701"/>
    </source>
</evidence>
<feature type="region of interest" description="Disordered" evidence="6">
    <location>
        <begin position="153"/>
        <end position="215"/>
    </location>
</feature>
<dbReference type="InterPro" id="IPR044216">
    <property type="entry name" value="WDL7"/>
</dbReference>
<reference evidence="9" key="1">
    <citation type="submission" date="2024-07" db="EMBL/GenBank/DDBJ databases">
        <title>Two chromosome-level genome assemblies of Korean endemic species Abeliophyllum distichum and Forsythia ovata (Oleaceae).</title>
        <authorList>
            <person name="Jang H."/>
        </authorList>
    </citation>
    <scope>NUCLEOTIDE SEQUENCE [LARGE SCALE GENOMIC DNA]</scope>
</reference>
<dbReference type="PANTHER" id="PTHR47067">
    <property type="entry name" value="TPX2 (TARGETING PROTEIN FOR XKLP2) PROTEIN FAMILY-RELATED"/>
    <property type="match status" value="1"/>
</dbReference>
<evidence type="ECO:0000256" key="3">
    <source>
        <dbReference type="ARBA" id="ARBA00022490"/>
    </source>
</evidence>
<feature type="compositionally biased region" description="Basic and acidic residues" evidence="6">
    <location>
        <begin position="177"/>
        <end position="186"/>
    </location>
</feature>
<feature type="region of interest" description="Disordered" evidence="6">
    <location>
        <begin position="286"/>
        <end position="319"/>
    </location>
</feature>
<evidence type="ECO:0000256" key="5">
    <source>
        <dbReference type="ARBA" id="ARBA00023212"/>
    </source>
</evidence>
<feature type="compositionally biased region" description="Basic and acidic residues" evidence="6">
    <location>
        <begin position="398"/>
        <end position="410"/>
    </location>
</feature>
<evidence type="ECO:0000313" key="9">
    <source>
        <dbReference type="Proteomes" id="UP001604336"/>
    </source>
</evidence>
<proteinExistence type="inferred from homology"/>
<feature type="compositionally biased region" description="Basic and acidic residues" evidence="6">
    <location>
        <begin position="454"/>
        <end position="463"/>
    </location>
</feature>
<feature type="domain" description="TPX2 C-terminal" evidence="7">
    <location>
        <begin position="452"/>
        <end position="516"/>
    </location>
</feature>
<name>A0ABD1U1K2_9LAMI</name>
<feature type="compositionally biased region" description="Polar residues" evidence="6">
    <location>
        <begin position="549"/>
        <end position="578"/>
    </location>
</feature>
<dbReference type="EMBL" id="JBFOLK010000004">
    <property type="protein sequence ID" value="KAL2518877.1"/>
    <property type="molecule type" value="Genomic_DNA"/>
</dbReference>
<comment type="subcellular location">
    <subcellularLocation>
        <location evidence="1">Cytoplasm</location>
        <location evidence="1">Cytoskeleton</location>
    </subcellularLocation>
</comment>
<dbReference type="PANTHER" id="PTHR47067:SF6">
    <property type="entry name" value="PROTEIN WVD2-LIKE 7"/>
    <property type="match status" value="1"/>
</dbReference>
<evidence type="ECO:0000313" key="8">
    <source>
        <dbReference type="EMBL" id="KAL2518877.1"/>
    </source>
</evidence>
<evidence type="ECO:0000256" key="1">
    <source>
        <dbReference type="ARBA" id="ARBA00004245"/>
    </source>
</evidence>